<evidence type="ECO:0000256" key="2">
    <source>
        <dbReference type="ARBA" id="ARBA00011730"/>
    </source>
</evidence>
<evidence type="ECO:0000256" key="11">
    <source>
        <dbReference type="PIRSR" id="PIRSR005586-2"/>
    </source>
</evidence>
<evidence type="ECO:0000256" key="6">
    <source>
        <dbReference type="ARBA" id="ARBA00022833"/>
    </source>
</evidence>
<organism evidence="13 14">
    <name type="scientific">Ordospora colligata OC4</name>
    <dbReference type="NCBI Taxonomy" id="1354746"/>
    <lineage>
        <taxon>Eukaryota</taxon>
        <taxon>Fungi</taxon>
        <taxon>Fungi incertae sedis</taxon>
        <taxon>Microsporidia</taxon>
        <taxon>Ordosporidae</taxon>
        <taxon>Ordospora</taxon>
    </lineage>
</organism>
<dbReference type="SMART" id="SM00661">
    <property type="entry name" value="RPOL9"/>
    <property type="match status" value="1"/>
</dbReference>
<dbReference type="InterPro" id="IPR001529">
    <property type="entry name" value="Zn_ribbon_RPB9"/>
</dbReference>
<accession>A0A0B2UIU8</accession>
<sequence>MEIIPSDRFCRECNNLLYPKEDSQENTLLMACKNCEHIQETKSHCLYSKSFRTKHKAMEVYAKDLLQDPTLPQVKIDCAKCGFNKGIYFQSRDDEDDVALSIFYLCCKCNHLWT</sequence>
<dbReference type="GO" id="GO:0005730">
    <property type="term" value="C:nucleolus"/>
    <property type="evidence" value="ECO:0007669"/>
    <property type="project" value="UniProtKB-SubCell"/>
</dbReference>
<feature type="binding site" evidence="10">
    <location>
        <position position="13"/>
    </location>
    <ligand>
        <name>Zn(2+)</name>
        <dbReference type="ChEBI" id="CHEBI:29105"/>
        <label>1</label>
    </ligand>
</feature>
<dbReference type="EMBL" id="JOKQ01000012">
    <property type="protein sequence ID" value="KHN68905.1"/>
    <property type="molecule type" value="Genomic_DNA"/>
</dbReference>
<dbReference type="PANTHER" id="PTHR11239">
    <property type="entry name" value="DNA-DIRECTED RNA POLYMERASE"/>
    <property type="match status" value="1"/>
</dbReference>
<dbReference type="OrthoDB" id="282270at2759"/>
<feature type="zinc finger region" description="C4-type" evidence="11">
    <location>
        <begin position="10"/>
        <end position="35"/>
    </location>
</feature>
<feature type="binding site" evidence="10">
    <location>
        <position position="35"/>
    </location>
    <ligand>
        <name>Zn(2+)</name>
        <dbReference type="ChEBI" id="CHEBI:29105"/>
        <label>1</label>
    </ligand>
</feature>
<keyword evidence="6 10" id="KW-0862">Zinc</keyword>
<evidence type="ECO:0000256" key="9">
    <source>
        <dbReference type="PIRNR" id="PIRNR005586"/>
    </source>
</evidence>
<dbReference type="GO" id="GO:0006367">
    <property type="term" value="P:transcription initiation at RNA polymerase II promoter"/>
    <property type="evidence" value="ECO:0007669"/>
    <property type="project" value="TreeGrafter"/>
</dbReference>
<keyword evidence="5 11" id="KW-0863">Zinc-finger</keyword>
<reference evidence="13 14" key="1">
    <citation type="journal article" date="2014" name="MBio">
        <title>The Ordospora colligata genome; evolution of extreme reduction in microsporidia and host-to-parasite horizontal gene transfer.</title>
        <authorList>
            <person name="Pombert J.-F."/>
            <person name="Haag K.L."/>
            <person name="Beidas S."/>
            <person name="Ebert D."/>
            <person name="Keeling P.J."/>
        </authorList>
    </citation>
    <scope>NUCLEOTIDE SEQUENCE [LARGE SCALE GENOMIC DNA]</scope>
    <source>
        <strain evidence="13 14">OC4</strain>
    </source>
</reference>
<dbReference type="STRING" id="1354746.A0A0B2UIU8"/>
<feature type="binding site" evidence="10">
    <location>
        <position position="109"/>
    </location>
    <ligand>
        <name>Zn(2+)</name>
        <dbReference type="ChEBI" id="CHEBI:29105"/>
        <label>2</label>
    </ligand>
</feature>
<feature type="domain" description="TFIIS-type" evidence="12">
    <location>
        <begin position="74"/>
        <end position="114"/>
    </location>
</feature>
<dbReference type="SUPFAM" id="SSF57783">
    <property type="entry name" value="Zinc beta-ribbon"/>
    <property type="match status" value="2"/>
</dbReference>
<evidence type="ECO:0000313" key="14">
    <source>
        <dbReference type="Proteomes" id="UP000031056"/>
    </source>
</evidence>
<keyword evidence="4 10" id="KW-0479">Metal-binding</keyword>
<comment type="similarity">
    <text evidence="9">Belongs to the archaeal rpoM/eukaryotic RPA12/RPB9/RPC11 RNA polymerase family.</text>
</comment>
<evidence type="ECO:0000256" key="3">
    <source>
        <dbReference type="ARBA" id="ARBA00022478"/>
    </source>
</evidence>
<feature type="binding site" evidence="10">
    <location>
        <position position="78"/>
    </location>
    <ligand>
        <name>Zn(2+)</name>
        <dbReference type="ChEBI" id="CHEBI:29105"/>
        <label>2</label>
    </ligand>
</feature>
<dbReference type="GO" id="GO:0003676">
    <property type="term" value="F:nucleic acid binding"/>
    <property type="evidence" value="ECO:0007669"/>
    <property type="project" value="InterPro"/>
</dbReference>
<dbReference type="PROSITE" id="PS51133">
    <property type="entry name" value="ZF_TFIIS_2"/>
    <property type="match status" value="1"/>
</dbReference>
<keyword evidence="14" id="KW-1185">Reference proteome</keyword>
<dbReference type="PIRSF" id="PIRSF005586">
    <property type="entry name" value="RNApol_RpoM"/>
    <property type="match status" value="1"/>
</dbReference>
<evidence type="ECO:0000256" key="10">
    <source>
        <dbReference type="PIRSR" id="PIRSR005586-1"/>
    </source>
</evidence>
<protein>
    <recommendedName>
        <fullName evidence="9">DNA-directed RNA polymerase subunit</fullName>
    </recommendedName>
</protein>
<comment type="subcellular location">
    <subcellularLocation>
        <location evidence="1">Nucleus</location>
        <location evidence="1">Nucleolus</location>
    </subcellularLocation>
</comment>
<evidence type="ECO:0000313" key="13">
    <source>
        <dbReference type="EMBL" id="KHN68905.1"/>
    </source>
</evidence>
<keyword evidence="3 9" id="KW-0240">DNA-directed RNA polymerase</keyword>
<dbReference type="GO" id="GO:0005665">
    <property type="term" value="C:RNA polymerase II, core complex"/>
    <property type="evidence" value="ECO:0007669"/>
    <property type="project" value="TreeGrafter"/>
</dbReference>
<evidence type="ECO:0000256" key="4">
    <source>
        <dbReference type="ARBA" id="ARBA00022723"/>
    </source>
</evidence>
<evidence type="ECO:0000256" key="5">
    <source>
        <dbReference type="ARBA" id="ARBA00022771"/>
    </source>
</evidence>
<comment type="subunit">
    <text evidence="2">Component of the RNA polymerase II (Pol II) complex consisting of 12 subunits.</text>
</comment>
<gene>
    <name evidence="13" type="ORF">M896_121280</name>
</gene>
<dbReference type="InterPro" id="IPR019761">
    <property type="entry name" value="DNA-dir_RNA_pol-M_15_CS"/>
</dbReference>
<dbReference type="GO" id="GO:0008270">
    <property type="term" value="F:zinc ion binding"/>
    <property type="evidence" value="ECO:0007669"/>
    <property type="project" value="UniProtKB-KW"/>
</dbReference>
<keyword evidence="8 9" id="KW-0539">Nucleus</keyword>
<feature type="binding site" evidence="10">
    <location>
        <position position="106"/>
    </location>
    <ligand>
        <name>Zn(2+)</name>
        <dbReference type="ChEBI" id="CHEBI:29105"/>
        <label>2</label>
    </ligand>
</feature>
<proteinExistence type="inferred from homology"/>
<dbReference type="PROSITE" id="PS01030">
    <property type="entry name" value="RNA_POL_M_15KD"/>
    <property type="match status" value="1"/>
</dbReference>
<evidence type="ECO:0000256" key="1">
    <source>
        <dbReference type="ARBA" id="ARBA00004604"/>
    </source>
</evidence>
<feature type="binding site" evidence="10">
    <location>
        <position position="32"/>
    </location>
    <ligand>
        <name>Zn(2+)</name>
        <dbReference type="ChEBI" id="CHEBI:29105"/>
        <label>1</label>
    </ligand>
</feature>
<comment type="function">
    <text evidence="9">DNA-dependent RNA polymerase catalyzes the transcription of DNA into RNA using the four ribonucleoside triphosphates as substrates.</text>
</comment>
<dbReference type="GO" id="GO:0003899">
    <property type="term" value="F:DNA-directed RNA polymerase activity"/>
    <property type="evidence" value="ECO:0007669"/>
    <property type="project" value="InterPro"/>
</dbReference>
<dbReference type="GO" id="GO:0006283">
    <property type="term" value="P:transcription-coupled nucleotide-excision repair"/>
    <property type="evidence" value="ECO:0007669"/>
    <property type="project" value="TreeGrafter"/>
</dbReference>
<dbReference type="InParanoid" id="A0A0B2UIU8"/>
<dbReference type="HOGENOM" id="CLU_093932_0_1_1"/>
<dbReference type="InterPro" id="IPR012164">
    <property type="entry name" value="Rpa12/Rpb9/Rpc10/TFS"/>
</dbReference>
<dbReference type="Pfam" id="PF01096">
    <property type="entry name" value="Zn_ribbon_TFIIS"/>
    <property type="match status" value="1"/>
</dbReference>
<feature type="binding site" evidence="10">
    <location>
        <position position="81"/>
    </location>
    <ligand>
        <name>Zn(2+)</name>
        <dbReference type="ChEBI" id="CHEBI:29105"/>
        <label>2</label>
    </ligand>
</feature>
<feature type="binding site" evidence="10">
    <location>
        <position position="10"/>
    </location>
    <ligand>
        <name>Zn(2+)</name>
        <dbReference type="ChEBI" id="CHEBI:29105"/>
        <label>1</label>
    </ligand>
</feature>
<dbReference type="Proteomes" id="UP000031056">
    <property type="component" value="Unassembled WGS sequence"/>
</dbReference>
<dbReference type="RefSeq" id="XP_014562947.1">
    <property type="nucleotide sequence ID" value="XM_014707461.1"/>
</dbReference>
<dbReference type="FunCoup" id="A0A0B2UIU8">
    <property type="interactions" value="98"/>
</dbReference>
<comment type="caution">
    <text evidence="13">The sequence shown here is derived from an EMBL/GenBank/DDBJ whole genome shotgun (WGS) entry which is preliminary data.</text>
</comment>
<dbReference type="InterPro" id="IPR001222">
    <property type="entry name" value="Znf_TFIIS"/>
</dbReference>
<dbReference type="AlphaFoldDB" id="A0A0B2UIU8"/>
<dbReference type="Pfam" id="PF02150">
    <property type="entry name" value="Zn_ribbon_RPB9"/>
    <property type="match status" value="1"/>
</dbReference>
<evidence type="ECO:0000259" key="12">
    <source>
        <dbReference type="PROSITE" id="PS51133"/>
    </source>
</evidence>
<dbReference type="PANTHER" id="PTHR11239:SF1">
    <property type="entry name" value="DNA-DIRECTED RNA POLYMERASE II SUBUNIT RPB9"/>
    <property type="match status" value="1"/>
</dbReference>
<dbReference type="GeneID" id="26262645"/>
<evidence type="ECO:0000256" key="7">
    <source>
        <dbReference type="ARBA" id="ARBA00023163"/>
    </source>
</evidence>
<dbReference type="VEuPathDB" id="MicrosporidiaDB:M896_121280"/>
<evidence type="ECO:0000256" key="8">
    <source>
        <dbReference type="ARBA" id="ARBA00023242"/>
    </source>
</evidence>
<dbReference type="GO" id="GO:0001193">
    <property type="term" value="P:maintenance of transcriptional fidelity during transcription elongation by RNA polymerase II"/>
    <property type="evidence" value="ECO:0007669"/>
    <property type="project" value="TreeGrafter"/>
</dbReference>
<keyword evidence="7 9" id="KW-0804">Transcription</keyword>
<name>A0A0B2UIU8_9MICR</name>
<dbReference type="Gene3D" id="2.20.25.10">
    <property type="match status" value="2"/>
</dbReference>